<dbReference type="EMBL" id="BQKI01000354">
    <property type="protein sequence ID" value="GJN41461.1"/>
    <property type="molecule type" value="Genomic_DNA"/>
</dbReference>
<name>A0AAV5G7D2_ELECO</name>
<comment type="caution">
    <text evidence="3">The sequence shown here is derived from an EMBL/GenBank/DDBJ whole genome shotgun (WGS) entry which is preliminary data.</text>
</comment>
<dbReference type="Proteomes" id="UP001054889">
    <property type="component" value="Unassembled WGS sequence"/>
</dbReference>
<evidence type="ECO:0000313" key="3">
    <source>
        <dbReference type="EMBL" id="GJN41461.1"/>
    </source>
</evidence>
<reference evidence="3" key="1">
    <citation type="journal article" date="2018" name="DNA Res.">
        <title>Multiple hybrid de novo genome assembly of finger millet, an orphan allotetraploid crop.</title>
        <authorList>
            <person name="Hatakeyama M."/>
            <person name="Aluri S."/>
            <person name="Balachadran M.T."/>
            <person name="Sivarajan S.R."/>
            <person name="Patrignani A."/>
            <person name="Gruter S."/>
            <person name="Poveda L."/>
            <person name="Shimizu-Inatsugi R."/>
            <person name="Baeten J."/>
            <person name="Francoijs K.J."/>
            <person name="Nataraja K.N."/>
            <person name="Reddy Y.A.N."/>
            <person name="Phadnis S."/>
            <person name="Ravikumar R.L."/>
            <person name="Schlapbach R."/>
            <person name="Sreeman S.M."/>
            <person name="Shimizu K.K."/>
        </authorList>
    </citation>
    <scope>NUCLEOTIDE SEQUENCE</scope>
</reference>
<organism evidence="3 4">
    <name type="scientific">Eleusine coracana subsp. coracana</name>
    <dbReference type="NCBI Taxonomy" id="191504"/>
    <lineage>
        <taxon>Eukaryota</taxon>
        <taxon>Viridiplantae</taxon>
        <taxon>Streptophyta</taxon>
        <taxon>Embryophyta</taxon>
        <taxon>Tracheophyta</taxon>
        <taxon>Spermatophyta</taxon>
        <taxon>Magnoliopsida</taxon>
        <taxon>Liliopsida</taxon>
        <taxon>Poales</taxon>
        <taxon>Poaceae</taxon>
        <taxon>PACMAD clade</taxon>
        <taxon>Chloridoideae</taxon>
        <taxon>Cynodonteae</taxon>
        <taxon>Eleusininae</taxon>
        <taxon>Eleusine</taxon>
    </lineage>
</organism>
<evidence type="ECO:0000256" key="1">
    <source>
        <dbReference type="SAM" id="MobiDB-lite"/>
    </source>
</evidence>
<dbReference type="CDD" id="cd20406">
    <property type="entry name" value="Tudor_Agenet_AtDUF_rpt2_4"/>
    <property type="match status" value="1"/>
</dbReference>
<evidence type="ECO:0000259" key="2">
    <source>
        <dbReference type="SMART" id="SM00743"/>
    </source>
</evidence>
<keyword evidence="4" id="KW-1185">Reference proteome</keyword>
<feature type="compositionally biased region" description="Basic and acidic residues" evidence="1">
    <location>
        <begin position="636"/>
        <end position="650"/>
    </location>
</feature>
<feature type="domain" description="Agenet" evidence="2">
    <location>
        <begin position="5"/>
        <end position="73"/>
    </location>
</feature>
<protein>
    <recommendedName>
        <fullName evidence="2">Agenet domain-containing protein</fullName>
    </recommendedName>
</protein>
<dbReference type="PANTHER" id="PTHR31917">
    <property type="entry name" value="AGENET DOMAIN-CONTAINING PROTEIN-RELATED"/>
    <property type="match status" value="1"/>
</dbReference>
<sequence length="793" mass="87104">MDSKYRFPPSSFVEVFYEGSWWPGVILDVLDDKFVKKYVVKMSSHETAMDDVERVDMLTVGHTHLRSRFDWHDRKWVRCLTEKQFNRGPQSTSSKRTISSVIQSSNDIDNSAASASYIDSDEITDESGSSIKNKRNNADAVLEAVCPDLSMCNENFQIKQKLSSYPEETGKQQNSVLALSSPPVLPSRLSVSGFGHLKYDPKHFVSNQHQLPCPRMISMPSVPQTRQLQASLFGTFGQLRPLPQGPVLGIQSLNPDFVSTGGSKKAFTVQVKQPTDKGYYLMAGPQQKNNAGSSVGTFLYRKRKECISSEMPVEPGENPEIVLTKKRVVDKNDEGTTQNLTSFEDQLKSKNDYDKNLPCDAADHSKILSEIDTMASIGSTPLKGSKGSQQRSVFLRESSVVDEIIPSGIPIGTDEIHHGGYIGVPQVGATKVSILSEHAIHSVIPLVKPCEANELISYSLTHQHRNTATETEISEISSMEQEAIEEFCEQVLVVSNDSVDLLPSAKSCEVTRHDHQLHQDNAAAMVQLDMSCGVPTDNVSNMVVAMSSYVAPNLLPSGENCEANKKFDVGVADCHGNGMELPSIMPETIKQSSSKKSAANEHTVPHPDCSSPMVEFAADKSALTELSSTDMNNSTESEHGNRLIDPKDAEGTPMSKYVPSRVRDCCRPLSQSITQSVVSQKINCAVEISRLKAEACELKHLYLSAEERCQGVTAPCVMVTFVAVRKSSSRSLVRAGEYLLVAEHVLSAECSKVISILVTELEGRALESTVFRSNVERDARGYPMGSCGSFRKF</sequence>
<dbReference type="SMART" id="SM00743">
    <property type="entry name" value="Agenet"/>
    <property type="match status" value="1"/>
</dbReference>
<evidence type="ECO:0000313" key="4">
    <source>
        <dbReference type="Proteomes" id="UP001054889"/>
    </source>
</evidence>
<dbReference type="PANTHER" id="PTHR31917:SF147">
    <property type="entry name" value="AGENET DOMAIN-CONTAINING PROTEIN"/>
    <property type="match status" value="1"/>
</dbReference>
<accession>A0AAV5G7D2</accession>
<gene>
    <name evidence="3" type="primary">gn00839</name>
    <name evidence="3" type="ORF">PR202_gn00839</name>
</gene>
<dbReference type="InterPro" id="IPR014002">
    <property type="entry name" value="Agenet_dom_plant"/>
</dbReference>
<feature type="region of interest" description="Disordered" evidence="1">
    <location>
        <begin position="629"/>
        <end position="653"/>
    </location>
</feature>
<dbReference type="AlphaFoldDB" id="A0AAV5G7D2"/>
<proteinExistence type="predicted"/>
<reference evidence="3" key="2">
    <citation type="submission" date="2021-12" db="EMBL/GenBank/DDBJ databases">
        <title>Resequencing data analysis of finger millet.</title>
        <authorList>
            <person name="Hatakeyama M."/>
            <person name="Aluri S."/>
            <person name="Balachadran M.T."/>
            <person name="Sivarajan S.R."/>
            <person name="Poveda L."/>
            <person name="Shimizu-Inatsugi R."/>
            <person name="Schlapbach R."/>
            <person name="Sreeman S.M."/>
            <person name="Shimizu K.K."/>
        </authorList>
    </citation>
    <scope>NUCLEOTIDE SEQUENCE</scope>
</reference>